<accession>A0A1B6DKE9</accession>
<dbReference type="GO" id="GO:0001227">
    <property type="term" value="F:DNA-binding transcription repressor activity, RNA polymerase II-specific"/>
    <property type="evidence" value="ECO:0007669"/>
    <property type="project" value="TreeGrafter"/>
</dbReference>
<feature type="domain" description="C2H2-type" evidence="13">
    <location>
        <begin position="406"/>
        <end position="433"/>
    </location>
</feature>
<keyword evidence="9" id="KW-0804">Transcription</keyword>
<feature type="domain" description="C2H2-type" evidence="13">
    <location>
        <begin position="350"/>
        <end position="377"/>
    </location>
</feature>
<dbReference type="GO" id="GO:0000785">
    <property type="term" value="C:chromatin"/>
    <property type="evidence" value="ECO:0007669"/>
    <property type="project" value="UniProtKB-ARBA"/>
</dbReference>
<evidence type="ECO:0000256" key="3">
    <source>
        <dbReference type="ARBA" id="ARBA00022723"/>
    </source>
</evidence>
<dbReference type="GO" id="GO:0008270">
    <property type="term" value="F:zinc ion binding"/>
    <property type="evidence" value="ECO:0007669"/>
    <property type="project" value="UniProtKB-KW"/>
</dbReference>
<dbReference type="FunFam" id="3.30.160.60:FF:000508">
    <property type="entry name" value="Myeloid zinc finger 1"/>
    <property type="match status" value="1"/>
</dbReference>
<feature type="domain" description="C2H2-type" evidence="13">
    <location>
        <begin position="378"/>
        <end position="405"/>
    </location>
</feature>
<dbReference type="GO" id="GO:0000978">
    <property type="term" value="F:RNA polymerase II cis-regulatory region sequence-specific DNA binding"/>
    <property type="evidence" value="ECO:0007669"/>
    <property type="project" value="TreeGrafter"/>
</dbReference>
<dbReference type="GO" id="GO:0005654">
    <property type="term" value="C:nucleoplasm"/>
    <property type="evidence" value="ECO:0007669"/>
    <property type="project" value="TreeGrafter"/>
</dbReference>
<proteinExistence type="inferred from homology"/>
<evidence type="ECO:0000256" key="6">
    <source>
        <dbReference type="ARBA" id="ARBA00022833"/>
    </source>
</evidence>
<dbReference type="PROSITE" id="PS00028">
    <property type="entry name" value="ZINC_FINGER_C2H2_1"/>
    <property type="match status" value="9"/>
</dbReference>
<feature type="compositionally biased region" description="Basic and acidic residues" evidence="12">
    <location>
        <begin position="58"/>
        <end position="67"/>
    </location>
</feature>
<dbReference type="PANTHER" id="PTHR24399:SF70">
    <property type="entry name" value="C2H2-TYPE DOMAIN-CONTAINING PROTEIN"/>
    <property type="match status" value="1"/>
</dbReference>
<evidence type="ECO:0000313" key="14">
    <source>
        <dbReference type="EMBL" id="JAS11225.1"/>
    </source>
</evidence>
<evidence type="ECO:0000256" key="11">
    <source>
        <dbReference type="PROSITE-ProRule" id="PRU00042"/>
    </source>
</evidence>
<keyword evidence="5 11" id="KW-0863">Zinc-finger</keyword>
<dbReference type="AlphaFoldDB" id="A0A1B6DKE9"/>
<protein>
    <recommendedName>
        <fullName evidence="13">C2H2-type domain-containing protein</fullName>
    </recommendedName>
</protein>
<feature type="compositionally biased region" description="Basic and acidic residues" evidence="12">
    <location>
        <begin position="1"/>
        <end position="21"/>
    </location>
</feature>
<feature type="region of interest" description="Disordered" evidence="12">
    <location>
        <begin position="1"/>
        <end position="81"/>
    </location>
</feature>
<dbReference type="FunFam" id="3.30.160.60:FF:000690">
    <property type="entry name" value="Zinc finger protein 354C"/>
    <property type="match status" value="1"/>
</dbReference>
<evidence type="ECO:0000256" key="12">
    <source>
        <dbReference type="SAM" id="MobiDB-lite"/>
    </source>
</evidence>
<feature type="domain" description="C2H2-type" evidence="13">
    <location>
        <begin position="462"/>
        <end position="489"/>
    </location>
</feature>
<dbReference type="SUPFAM" id="SSF57667">
    <property type="entry name" value="beta-beta-alpha zinc fingers"/>
    <property type="match status" value="4"/>
</dbReference>
<dbReference type="Pfam" id="PF00096">
    <property type="entry name" value="zf-C2H2"/>
    <property type="match status" value="5"/>
</dbReference>
<keyword evidence="3" id="KW-0479">Metal-binding</keyword>
<dbReference type="EMBL" id="GEDC01026073">
    <property type="protein sequence ID" value="JAS11225.1"/>
    <property type="molecule type" value="Transcribed_RNA"/>
</dbReference>
<feature type="domain" description="C2H2-type" evidence="13">
    <location>
        <begin position="281"/>
        <end position="309"/>
    </location>
</feature>
<evidence type="ECO:0000259" key="13">
    <source>
        <dbReference type="PROSITE" id="PS50157"/>
    </source>
</evidence>
<evidence type="ECO:0000256" key="5">
    <source>
        <dbReference type="ARBA" id="ARBA00022771"/>
    </source>
</evidence>
<dbReference type="Gene3D" id="3.30.160.60">
    <property type="entry name" value="Classic Zinc Finger"/>
    <property type="match status" value="8"/>
</dbReference>
<dbReference type="Pfam" id="PF13894">
    <property type="entry name" value="zf-C2H2_4"/>
    <property type="match status" value="1"/>
</dbReference>
<dbReference type="PANTHER" id="PTHR24399">
    <property type="entry name" value="ZINC FINGER AND BTB DOMAIN-CONTAINING"/>
    <property type="match status" value="1"/>
</dbReference>
<dbReference type="FunFam" id="3.30.160.60:FF:000072">
    <property type="entry name" value="zinc finger protein 143 isoform X1"/>
    <property type="match status" value="1"/>
</dbReference>
<feature type="domain" description="C2H2-type" evidence="13">
    <location>
        <begin position="322"/>
        <end position="349"/>
    </location>
</feature>
<keyword evidence="4" id="KW-0677">Repeat</keyword>
<dbReference type="FunFam" id="3.30.160.60:FF:000446">
    <property type="entry name" value="Zinc finger protein"/>
    <property type="match status" value="1"/>
</dbReference>
<sequence>MTPAEFDKVDQNQRRNKKEEESLILLNENGKAQEKRAKLRTQRPPVLLSNKSGLSHFMDLEERKDLLTEPTDDPLSLPGPDGLDSFSWVTVKQEVPDDVEVSQVTFTELPLKIELPPLPSVNSTSTPSSQCEEEPKEPDLQQTETDDRTDCWSNHSSNSEDDQQDEDEIIDSKDQLEKKQKQPHICDICGKKLCSKGSVRLHKMNKHKIKIGFRCELCDQEFDLHRDVISHRNEKHRKEDGKFYCDKCDKKYVDYHPYLIHIRSYHQEGLINEKEENSNGAICQECGKTFKKPDGLKTHLMLIHNLDGGTKREKLKPQEKNFICDICGKRFSFGCLLRDHINLHTGAKPYFCQSCGRSFAQKASLKQHTRTHGSVRPFKCPECSQGFFSKGDLKKHVRKHTGERPYVCEICGEGFSQSSHLGVHRRSHTGERPFKCDLCGRGFTKRGDVTRHRRIHTGELPFLCQVCGKTFRQSAQCANHIKNHHPDAQITVTKNPAPIQQWSFT</sequence>
<keyword evidence="8" id="KW-0238">DNA-binding</keyword>
<keyword evidence="10" id="KW-0539">Nucleus</keyword>
<reference evidence="15" key="1">
    <citation type="submission" date="2015-12" db="EMBL/GenBank/DDBJ databases">
        <title>De novo transcriptome assembly of four potential Pierce s Disease insect vectors from Arizona vineyards.</title>
        <authorList>
            <person name="Tassone E.E."/>
        </authorList>
    </citation>
    <scope>NUCLEOTIDE SEQUENCE</scope>
</reference>
<feature type="compositionally biased region" description="Polar residues" evidence="12">
    <location>
        <begin position="120"/>
        <end position="130"/>
    </location>
</feature>
<dbReference type="InterPro" id="IPR036236">
    <property type="entry name" value="Znf_C2H2_sf"/>
</dbReference>
<evidence type="ECO:0000256" key="10">
    <source>
        <dbReference type="ARBA" id="ARBA00023242"/>
    </source>
</evidence>
<comment type="subcellular location">
    <subcellularLocation>
        <location evidence="1">Nucleus</location>
    </subcellularLocation>
</comment>
<name>A0A1B6DKE9_9HEMI</name>
<feature type="domain" description="C2H2-type" evidence="13">
    <location>
        <begin position="213"/>
        <end position="241"/>
    </location>
</feature>
<evidence type="ECO:0000256" key="9">
    <source>
        <dbReference type="ARBA" id="ARBA00023163"/>
    </source>
</evidence>
<dbReference type="SMART" id="SM00355">
    <property type="entry name" value="ZnF_C2H2"/>
    <property type="match status" value="10"/>
</dbReference>
<feature type="region of interest" description="Disordered" evidence="12">
    <location>
        <begin position="115"/>
        <end position="166"/>
    </location>
</feature>
<dbReference type="GO" id="GO:0040029">
    <property type="term" value="P:epigenetic regulation of gene expression"/>
    <property type="evidence" value="ECO:0007669"/>
    <property type="project" value="UniProtKB-ARBA"/>
</dbReference>
<evidence type="ECO:0000256" key="7">
    <source>
        <dbReference type="ARBA" id="ARBA00023015"/>
    </source>
</evidence>
<dbReference type="InterPro" id="IPR013087">
    <property type="entry name" value="Znf_C2H2_type"/>
</dbReference>
<evidence type="ECO:0000256" key="4">
    <source>
        <dbReference type="ARBA" id="ARBA00022737"/>
    </source>
</evidence>
<gene>
    <name evidence="15" type="ORF">g.21992</name>
    <name evidence="14" type="ORF">g.21993</name>
</gene>
<organism evidence="15">
    <name type="scientific">Clastoptera arizonana</name>
    <name type="common">Arizona spittle bug</name>
    <dbReference type="NCBI Taxonomy" id="38151"/>
    <lineage>
        <taxon>Eukaryota</taxon>
        <taxon>Metazoa</taxon>
        <taxon>Ecdysozoa</taxon>
        <taxon>Arthropoda</taxon>
        <taxon>Hexapoda</taxon>
        <taxon>Insecta</taxon>
        <taxon>Pterygota</taxon>
        <taxon>Neoptera</taxon>
        <taxon>Paraneoptera</taxon>
        <taxon>Hemiptera</taxon>
        <taxon>Auchenorrhyncha</taxon>
        <taxon>Cercopoidea</taxon>
        <taxon>Clastopteridae</taxon>
        <taxon>Clastoptera</taxon>
    </lineage>
</organism>
<keyword evidence="6" id="KW-0862">Zinc</keyword>
<comment type="similarity">
    <text evidence="2">Belongs to the krueppel C2H2-type zinc-finger protein family.</text>
</comment>
<dbReference type="PROSITE" id="PS50157">
    <property type="entry name" value="ZINC_FINGER_C2H2_2"/>
    <property type="match status" value="8"/>
</dbReference>
<evidence type="ECO:0000256" key="8">
    <source>
        <dbReference type="ARBA" id="ARBA00023125"/>
    </source>
</evidence>
<evidence type="ECO:0000313" key="15">
    <source>
        <dbReference type="EMBL" id="JAS26090.1"/>
    </source>
</evidence>
<dbReference type="GO" id="GO:0042802">
    <property type="term" value="F:identical protein binding"/>
    <property type="evidence" value="ECO:0007669"/>
    <property type="project" value="UniProtKB-ARBA"/>
</dbReference>
<keyword evidence="7" id="KW-0805">Transcription regulation</keyword>
<dbReference type="FunFam" id="3.30.160.60:FF:000931">
    <property type="entry name" value="zinc finger protein 697"/>
    <property type="match status" value="1"/>
</dbReference>
<evidence type="ECO:0000256" key="2">
    <source>
        <dbReference type="ARBA" id="ARBA00006991"/>
    </source>
</evidence>
<evidence type="ECO:0000256" key="1">
    <source>
        <dbReference type="ARBA" id="ARBA00004123"/>
    </source>
</evidence>
<dbReference type="EMBL" id="GEDC01011208">
    <property type="protein sequence ID" value="JAS26090.1"/>
    <property type="molecule type" value="Transcribed_RNA"/>
</dbReference>
<feature type="domain" description="C2H2-type" evidence="13">
    <location>
        <begin position="434"/>
        <end position="461"/>
    </location>
</feature>
<dbReference type="GO" id="GO:0003682">
    <property type="term" value="F:chromatin binding"/>
    <property type="evidence" value="ECO:0007669"/>
    <property type="project" value="UniProtKB-ARBA"/>
</dbReference>